<dbReference type="Proteomes" id="UP000013909">
    <property type="component" value="Unassembled WGS sequence"/>
</dbReference>
<dbReference type="PATRIC" id="fig|1288963.3.peg.3352"/>
<evidence type="ECO:0000256" key="6">
    <source>
        <dbReference type="ARBA" id="ARBA00023136"/>
    </source>
</evidence>
<dbReference type="GO" id="GO:0008236">
    <property type="term" value="F:serine-type peptidase activity"/>
    <property type="evidence" value="ECO:0007669"/>
    <property type="project" value="UniProtKB-KW"/>
</dbReference>
<keyword evidence="10" id="KW-1185">Reference proteome</keyword>
<evidence type="ECO:0000256" key="3">
    <source>
        <dbReference type="ARBA" id="ARBA00022670"/>
    </source>
</evidence>
<keyword evidence="4 9" id="KW-0378">Hydrolase</keyword>
<comment type="caution">
    <text evidence="9">The sequence shown here is derived from an EMBL/GenBank/DDBJ whole genome shotgun (WGS) entry which is preliminary data.</text>
</comment>
<dbReference type="Gene3D" id="3.90.226.10">
    <property type="entry name" value="2-enoyl-CoA Hydratase, Chain A, domain 1"/>
    <property type="match status" value="3"/>
</dbReference>
<dbReference type="NCBIfam" id="TIGR00706">
    <property type="entry name" value="SppA_dom"/>
    <property type="match status" value="1"/>
</dbReference>
<dbReference type="GO" id="GO:0016020">
    <property type="term" value="C:membrane"/>
    <property type="evidence" value="ECO:0007669"/>
    <property type="project" value="UniProtKB-SubCell"/>
</dbReference>
<keyword evidence="6" id="KW-0472">Membrane</keyword>
<feature type="domain" description="Peptidase S49" evidence="8">
    <location>
        <begin position="367"/>
        <end position="519"/>
    </location>
</feature>
<keyword evidence="3 9" id="KW-0645">Protease</keyword>
<dbReference type="GO" id="GO:0006465">
    <property type="term" value="P:signal peptide processing"/>
    <property type="evidence" value="ECO:0007669"/>
    <property type="project" value="InterPro"/>
</dbReference>
<dbReference type="InterPro" id="IPR029045">
    <property type="entry name" value="ClpP/crotonase-like_dom_sf"/>
</dbReference>
<dbReference type="EMBL" id="AQHR01000088">
    <property type="protein sequence ID" value="EON76231.1"/>
    <property type="molecule type" value="Genomic_DNA"/>
</dbReference>
<accession>R7ZQ21</accession>
<dbReference type="NCBIfam" id="TIGR00705">
    <property type="entry name" value="SppA_67K"/>
    <property type="match status" value="1"/>
</dbReference>
<dbReference type="InterPro" id="IPR047272">
    <property type="entry name" value="S49_SppA_C"/>
</dbReference>
<dbReference type="InterPro" id="IPR002142">
    <property type="entry name" value="Peptidase_S49"/>
</dbReference>
<evidence type="ECO:0000256" key="1">
    <source>
        <dbReference type="ARBA" id="ARBA00004370"/>
    </source>
</evidence>
<dbReference type="InterPro" id="IPR004634">
    <property type="entry name" value="Pept_S49_pIV"/>
</dbReference>
<dbReference type="STRING" id="1232681.ADIS_3359"/>
<dbReference type="RefSeq" id="WP_010855492.1">
    <property type="nucleotide sequence ID" value="NZ_AQHR01000088.1"/>
</dbReference>
<dbReference type="CDD" id="cd07023">
    <property type="entry name" value="S49_Sppa_N_C"/>
    <property type="match status" value="1"/>
</dbReference>
<evidence type="ECO:0000256" key="5">
    <source>
        <dbReference type="ARBA" id="ARBA00022825"/>
    </source>
</evidence>
<evidence type="ECO:0000259" key="8">
    <source>
        <dbReference type="Pfam" id="PF01343"/>
    </source>
</evidence>
<dbReference type="InterPro" id="IPR047217">
    <property type="entry name" value="S49_SppA_67K_type_N"/>
</dbReference>
<dbReference type="CDD" id="cd07018">
    <property type="entry name" value="S49_SppA_67K_type"/>
    <property type="match status" value="1"/>
</dbReference>
<comment type="subcellular location">
    <subcellularLocation>
        <location evidence="1">Membrane</location>
    </subcellularLocation>
</comment>
<name>R7ZQ21_9BACT</name>
<organism evidence="9 10">
    <name type="scientific">Lunatimonas lonarensis</name>
    <dbReference type="NCBI Taxonomy" id="1232681"/>
    <lineage>
        <taxon>Bacteria</taxon>
        <taxon>Pseudomonadati</taxon>
        <taxon>Bacteroidota</taxon>
        <taxon>Cytophagia</taxon>
        <taxon>Cytophagales</taxon>
        <taxon>Cyclobacteriaceae</taxon>
    </lineage>
</organism>
<dbReference type="InterPro" id="IPR004635">
    <property type="entry name" value="Pept_S49_SppA"/>
</dbReference>
<dbReference type="EC" id="3.4.21.-" evidence="9"/>
<dbReference type="OrthoDB" id="9764363at2"/>
<dbReference type="AlphaFoldDB" id="R7ZQ21"/>
<keyword evidence="5" id="KW-0720">Serine protease</keyword>
<feature type="active site" description="Proton donor/acceptor" evidence="7">
    <location>
        <position position="191"/>
    </location>
</feature>
<dbReference type="SUPFAM" id="SSF52096">
    <property type="entry name" value="ClpP/crotonase"/>
    <property type="match status" value="2"/>
</dbReference>
<evidence type="ECO:0000313" key="10">
    <source>
        <dbReference type="Proteomes" id="UP000013909"/>
    </source>
</evidence>
<dbReference type="PIRSF" id="PIRSF001217">
    <property type="entry name" value="Protease_4_SppA"/>
    <property type="match status" value="1"/>
</dbReference>
<dbReference type="PANTHER" id="PTHR33209">
    <property type="entry name" value="PROTEASE 4"/>
    <property type="match status" value="1"/>
</dbReference>
<evidence type="ECO:0000256" key="7">
    <source>
        <dbReference type="PIRSR" id="PIRSR001217-1"/>
    </source>
</evidence>
<reference evidence="9 10" key="1">
    <citation type="submission" date="2013-02" db="EMBL/GenBank/DDBJ databases">
        <title>A novel strain isolated from Lonar lake, Maharashtra, India.</title>
        <authorList>
            <person name="Singh A."/>
        </authorList>
    </citation>
    <scope>NUCLEOTIDE SEQUENCE [LARGE SCALE GENOMIC DNA]</scope>
    <source>
        <strain evidence="9 10">AK24</strain>
    </source>
</reference>
<evidence type="ECO:0000256" key="4">
    <source>
        <dbReference type="ARBA" id="ARBA00022801"/>
    </source>
</evidence>
<dbReference type="Pfam" id="PF01343">
    <property type="entry name" value="Peptidase_S49"/>
    <property type="match status" value="2"/>
</dbReference>
<dbReference type="Gene3D" id="6.20.330.10">
    <property type="match status" value="1"/>
</dbReference>
<dbReference type="PANTHER" id="PTHR33209:SF1">
    <property type="entry name" value="PEPTIDASE S49 DOMAIN-CONTAINING PROTEIN"/>
    <property type="match status" value="1"/>
</dbReference>
<evidence type="ECO:0000256" key="2">
    <source>
        <dbReference type="ARBA" id="ARBA00008683"/>
    </source>
</evidence>
<gene>
    <name evidence="9" type="ORF">ADIS_3359</name>
</gene>
<proteinExistence type="inferred from homology"/>
<evidence type="ECO:0000313" key="9">
    <source>
        <dbReference type="EMBL" id="EON76231.1"/>
    </source>
</evidence>
<comment type="similarity">
    <text evidence="2">Belongs to the peptidase S49 family.</text>
</comment>
<sequence>MKFLSNVLSVIVGLFVFTILAFFFIAGLITLASSSEKVNVEENSLLSINLEGKSIVERTSDDEFDFSSIPGFGGTPTAGLIQLKRAIQLAGENDKIKGIYLRAGYPQAGQATLRELREALESFKESGKFIISYSEFYTEGGYYLSSVANQLYINPQGMLELNGLASEGMFFKGFFEKIGVEPQVFRVGDFKSAVEPFLLDKMSEESRLQSQAYLDELNQVIIAGVAYSRGIEQSKIAEISNRMLVKTPKDALEHKLVDGLWYDDQVMALLREKLEIDEDKEINTINVTNLNLASPSKNRLSRNRVAVLVAEGEIVGGNDDRFISSEAFIREIQKLKKNKDIKAVILRINSPGGSALASDVMWRELKELKEEKPFVVSMSDFAASGGYYMSAAADRIFAHPNTLTGSIGIFGIWFNAQELLNKKLGITTDVVKTGEFADFPSPFRTMRTDEEAIYQRIVEEGYDTFLSRVVDGRGMDRNEVEKIASGRVWSGVQAKEIGLVDELGGLDEAINWVTNKAEIADDFRVVFYPEQKSWIERLLSDISRDVEVTYQSYKTGIPVEFWKELEKIKRLEGVVARMPFFDQIR</sequence>
<feature type="active site" description="Nucleophile" evidence="7">
    <location>
        <position position="384"/>
    </location>
</feature>
<protein>
    <submittedName>
        <fullName evidence="9">Protease IV</fullName>
        <ecNumber evidence="9">3.4.21.-</ecNumber>
    </submittedName>
</protein>
<feature type="domain" description="Peptidase S49" evidence="8">
    <location>
        <begin position="123"/>
        <end position="275"/>
    </location>
</feature>